<dbReference type="InParanoid" id="A0A517SK33"/>
<feature type="region of interest" description="Disordered" evidence="1">
    <location>
        <begin position="370"/>
        <end position="392"/>
    </location>
</feature>
<name>A0A517SK33_9PLAN</name>
<dbReference type="InterPro" id="IPR017850">
    <property type="entry name" value="Alkaline_phosphatase_core_sf"/>
</dbReference>
<reference evidence="2 3" key="1">
    <citation type="submission" date="2019-02" db="EMBL/GenBank/DDBJ databases">
        <title>Deep-cultivation of Planctomycetes and their phenomic and genomic characterization uncovers novel biology.</title>
        <authorList>
            <person name="Wiegand S."/>
            <person name="Jogler M."/>
            <person name="Boedeker C."/>
            <person name="Pinto D."/>
            <person name="Vollmers J."/>
            <person name="Rivas-Marin E."/>
            <person name="Kohn T."/>
            <person name="Peeters S.H."/>
            <person name="Heuer A."/>
            <person name="Rast P."/>
            <person name="Oberbeckmann S."/>
            <person name="Bunk B."/>
            <person name="Jeske O."/>
            <person name="Meyerdierks A."/>
            <person name="Storesund J.E."/>
            <person name="Kallscheuer N."/>
            <person name="Luecker S."/>
            <person name="Lage O.M."/>
            <person name="Pohl T."/>
            <person name="Merkel B.J."/>
            <person name="Hornburger P."/>
            <person name="Mueller R.-W."/>
            <person name="Bruemmer F."/>
            <person name="Labrenz M."/>
            <person name="Spormann A.M."/>
            <person name="Op den Camp H."/>
            <person name="Overmann J."/>
            <person name="Amann R."/>
            <person name="Jetten M.S.M."/>
            <person name="Mascher T."/>
            <person name="Medema M.H."/>
            <person name="Devos D.P."/>
            <person name="Kaster A.-K."/>
            <person name="Ovreas L."/>
            <person name="Rohde M."/>
            <person name="Galperin M.Y."/>
            <person name="Jogler C."/>
        </authorList>
    </citation>
    <scope>NUCLEOTIDE SEQUENCE [LARGE SCALE GENOMIC DNA]</scope>
    <source>
        <strain evidence="2 3">Pan44</strain>
    </source>
</reference>
<accession>A0A517SK33</accession>
<gene>
    <name evidence="2" type="ORF">Pan44_45330</name>
</gene>
<dbReference type="AlphaFoldDB" id="A0A517SK33"/>
<organism evidence="2 3">
    <name type="scientific">Caulifigura coniformis</name>
    <dbReference type="NCBI Taxonomy" id="2527983"/>
    <lineage>
        <taxon>Bacteria</taxon>
        <taxon>Pseudomonadati</taxon>
        <taxon>Planctomycetota</taxon>
        <taxon>Planctomycetia</taxon>
        <taxon>Planctomycetales</taxon>
        <taxon>Planctomycetaceae</taxon>
        <taxon>Caulifigura</taxon>
    </lineage>
</organism>
<dbReference type="PANTHER" id="PTHR43737:SF1">
    <property type="entry name" value="DUF1501 DOMAIN-CONTAINING PROTEIN"/>
    <property type="match status" value="1"/>
</dbReference>
<dbReference type="SUPFAM" id="SSF53649">
    <property type="entry name" value="Alkaline phosphatase-like"/>
    <property type="match status" value="1"/>
</dbReference>
<feature type="region of interest" description="Disordered" evidence="1">
    <location>
        <begin position="133"/>
        <end position="153"/>
    </location>
</feature>
<dbReference type="EMBL" id="CP036271">
    <property type="protein sequence ID" value="QDT56479.1"/>
    <property type="molecule type" value="Genomic_DNA"/>
</dbReference>
<evidence type="ECO:0000256" key="1">
    <source>
        <dbReference type="SAM" id="MobiDB-lite"/>
    </source>
</evidence>
<feature type="compositionally biased region" description="Polar residues" evidence="1">
    <location>
        <begin position="144"/>
        <end position="153"/>
    </location>
</feature>
<dbReference type="PANTHER" id="PTHR43737">
    <property type="entry name" value="BLL7424 PROTEIN"/>
    <property type="match status" value="1"/>
</dbReference>
<dbReference type="KEGG" id="ccos:Pan44_45330"/>
<dbReference type="RefSeq" id="WP_197453558.1">
    <property type="nucleotide sequence ID" value="NZ_CP036271.1"/>
</dbReference>
<evidence type="ECO:0008006" key="4">
    <source>
        <dbReference type="Google" id="ProtNLM"/>
    </source>
</evidence>
<keyword evidence="3" id="KW-1185">Reference proteome</keyword>
<protein>
    <recommendedName>
        <fullName evidence="4">DUF1501 domain-containing protein</fullName>
    </recommendedName>
</protein>
<dbReference type="InterPro" id="IPR010869">
    <property type="entry name" value="DUF1501"/>
</dbReference>
<dbReference type="Proteomes" id="UP000315700">
    <property type="component" value="Chromosome"/>
</dbReference>
<sequence>MAKKSAQPSRRPVSRRDFLAVGGLSVVGFPAAERAAKLRAQLGRGPKTVVLVVMNGGASALETFDPKPTAAKESRGPYRAIETAVSGVFLSETLPRLAERARRFSLVRSVYHSAAPIHETGLQLLQGGTLGSRKGPGSAFGTRMPQTESLSDETTVPAYVVTPARLHLDPAQAFPADGPGAEGGFAPAIVRDGIVEAAEAPPRTVYAERFDKLPYEIQEAYGHTSFGRRLWNARQLVEYGASWVTVNLFETLNGHATWDAHGAGSAPGTLQDYGRTLCPQFDRAMSGFLDDLQSTGLWNDCLVVCTGEMGRAPRINRTAGRDHWTRCWSALIAGGSVPGGQVIGQSDSRCAEVADHPVPLQELSQAAFRAATGAPTETPEGASPSALAAVGL</sequence>
<evidence type="ECO:0000313" key="2">
    <source>
        <dbReference type="EMBL" id="QDT56479.1"/>
    </source>
</evidence>
<dbReference type="Pfam" id="PF07394">
    <property type="entry name" value="DUF1501"/>
    <property type="match status" value="2"/>
</dbReference>
<proteinExistence type="predicted"/>
<evidence type="ECO:0000313" key="3">
    <source>
        <dbReference type="Proteomes" id="UP000315700"/>
    </source>
</evidence>